<dbReference type="Gene3D" id="2.120.10.80">
    <property type="entry name" value="Kelch-type beta propeller"/>
    <property type="match status" value="2"/>
</dbReference>
<gene>
    <name evidence="3" type="ORF">AMJ52_03620</name>
</gene>
<dbReference type="InterPro" id="IPR015915">
    <property type="entry name" value="Kelch-typ_b-propeller"/>
</dbReference>
<dbReference type="PANTHER" id="PTHR24412:SF441">
    <property type="entry name" value="KELCH-LIKE PROTEIN 28"/>
    <property type="match status" value="1"/>
</dbReference>
<evidence type="ECO:0000313" key="3">
    <source>
        <dbReference type="EMBL" id="KPJ73481.1"/>
    </source>
</evidence>
<dbReference type="PANTHER" id="PTHR24412">
    <property type="entry name" value="KELCH PROTEIN"/>
    <property type="match status" value="1"/>
</dbReference>
<sequence>MPTPRYGYGIGVVANKIYVIGGYNDSIILDEVEVYDPIANNWDTISEKLPTPRYDVGSAVYDGKIYIIGGRTGPYSNTSVIERFDPMTHTWDTVRSLPEPRAALGACVYVDYIFAVGGYHWDSLLVYYENKVEYYAPTWDSGWYRADSLNIPRSNLGVTVFNNRIYALGGNYYGPLNSMEFYVFDNWGITEPMFHSRSGVGVASYGDHIYAIGGEDDSIILSSVDVFYGQDSTWIAGPPLNQARTNFGVAIVSDTIYVIGGHGRVNVLNSMEYHPLPLTGIDESETLELEPSYLFPTHVRKGTTIDFAAGDVIKVYNSIGALVVEDKNSIRMDLPEGIYFIRLHRRNYPVVTHKIIVVR</sequence>
<dbReference type="PRINTS" id="PR00501">
    <property type="entry name" value="KELCHREPEAT"/>
</dbReference>
<accession>A0A0S7YH08</accession>
<name>A0A0S7YH08_UNCT6</name>
<organism evidence="3 4">
    <name type="scientific">candidate division TA06 bacterium DG_78</name>
    <dbReference type="NCBI Taxonomy" id="1703772"/>
    <lineage>
        <taxon>Bacteria</taxon>
        <taxon>Bacteria division TA06</taxon>
    </lineage>
</organism>
<dbReference type="AlphaFoldDB" id="A0A0S7YH08"/>
<evidence type="ECO:0000313" key="4">
    <source>
        <dbReference type="Proteomes" id="UP000051012"/>
    </source>
</evidence>
<keyword evidence="2" id="KW-0677">Repeat</keyword>
<evidence type="ECO:0000256" key="2">
    <source>
        <dbReference type="ARBA" id="ARBA00022737"/>
    </source>
</evidence>
<dbReference type="Pfam" id="PF24681">
    <property type="entry name" value="Kelch_KLHDC2_KLHL20_DRC7"/>
    <property type="match status" value="1"/>
</dbReference>
<dbReference type="SMART" id="SM00612">
    <property type="entry name" value="Kelch"/>
    <property type="match status" value="5"/>
</dbReference>
<reference evidence="3 4" key="1">
    <citation type="journal article" date="2015" name="Microbiome">
        <title>Genomic resolution of linkages in carbon, nitrogen, and sulfur cycling among widespread estuary sediment bacteria.</title>
        <authorList>
            <person name="Baker B.J."/>
            <person name="Lazar C.S."/>
            <person name="Teske A.P."/>
            <person name="Dick G.J."/>
        </authorList>
    </citation>
    <scope>NUCLEOTIDE SEQUENCE [LARGE SCALE GENOMIC DNA]</scope>
    <source>
        <strain evidence="3">DG_78</strain>
    </source>
</reference>
<dbReference type="SUPFAM" id="SSF117281">
    <property type="entry name" value="Kelch motif"/>
    <property type="match status" value="2"/>
</dbReference>
<keyword evidence="1" id="KW-0880">Kelch repeat</keyword>
<evidence type="ECO:0008006" key="5">
    <source>
        <dbReference type="Google" id="ProtNLM"/>
    </source>
</evidence>
<dbReference type="InterPro" id="IPR006652">
    <property type="entry name" value="Kelch_1"/>
</dbReference>
<proteinExistence type="predicted"/>
<comment type="caution">
    <text evidence="3">The sequence shown here is derived from an EMBL/GenBank/DDBJ whole genome shotgun (WGS) entry which is preliminary data.</text>
</comment>
<dbReference type="Proteomes" id="UP000051012">
    <property type="component" value="Unassembled WGS sequence"/>
</dbReference>
<dbReference type="EMBL" id="LJNI01000032">
    <property type="protein sequence ID" value="KPJ73481.1"/>
    <property type="molecule type" value="Genomic_DNA"/>
</dbReference>
<dbReference type="Pfam" id="PF01344">
    <property type="entry name" value="Kelch_1"/>
    <property type="match status" value="2"/>
</dbReference>
<evidence type="ECO:0000256" key="1">
    <source>
        <dbReference type="ARBA" id="ARBA00022441"/>
    </source>
</evidence>
<protein>
    <recommendedName>
        <fullName evidence="5">Secretion system C-terminal sorting domain-containing protein</fullName>
    </recommendedName>
</protein>